<keyword evidence="1" id="KW-0812">Transmembrane</keyword>
<gene>
    <name evidence="2" type="ORF">GMARGA_LOCUS21698</name>
</gene>
<keyword evidence="1" id="KW-0472">Membrane</keyword>
<organism evidence="2 3">
    <name type="scientific">Gigaspora margarita</name>
    <dbReference type="NCBI Taxonomy" id="4874"/>
    <lineage>
        <taxon>Eukaryota</taxon>
        <taxon>Fungi</taxon>
        <taxon>Fungi incertae sedis</taxon>
        <taxon>Mucoromycota</taxon>
        <taxon>Glomeromycotina</taxon>
        <taxon>Glomeromycetes</taxon>
        <taxon>Diversisporales</taxon>
        <taxon>Gigasporaceae</taxon>
        <taxon>Gigaspora</taxon>
    </lineage>
</organism>
<reference evidence="2 3" key="1">
    <citation type="submission" date="2021-06" db="EMBL/GenBank/DDBJ databases">
        <authorList>
            <person name="Kallberg Y."/>
            <person name="Tangrot J."/>
            <person name="Rosling A."/>
        </authorList>
    </citation>
    <scope>NUCLEOTIDE SEQUENCE [LARGE SCALE GENOMIC DNA]</scope>
    <source>
        <strain evidence="2 3">120-4 pot B 10/14</strain>
    </source>
</reference>
<accession>A0ABN7VQS7</accession>
<feature type="transmembrane region" description="Helical" evidence="1">
    <location>
        <begin position="20"/>
        <end position="39"/>
    </location>
</feature>
<name>A0ABN7VQS7_GIGMA</name>
<proteinExistence type="predicted"/>
<evidence type="ECO:0000256" key="1">
    <source>
        <dbReference type="SAM" id="Phobius"/>
    </source>
</evidence>
<comment type="caution">
    <text evidence="2">The sequence shown here is derived from an EMBL/GenBank/DDBJ whole genome shotgun (WGS) entry which is preliminary data.</text>
</comment>
<dbReference type="Proteomes" id="UP000789901">
    <property type="component" value="Unassembled WGS sequence"/>
</dbReference>
<evidence type="ECO:0000313" key="3">
    <source>
        <dbReference type="Proteomes" id="UP000789901"/>
    </source>
</evidence>
<protein>
    <submittedName>
        <fullName evidence="2">7198_t:CDS:1</fullName>
    </submittedName>
</protein>
<sequence length="164" mass="19065">MYYHISEFSDKDKQFEGIDTYISLLFDAFVLQVVIIYYIRLKFNKENNNSDNNNTNTDNYKPPINYKSDNNYKSNNNESIYKELAIEIPVANLTEPNSYSPFDNYKVIATQLSKLVSDNMNSNYNNNLLINLITESLKVEKIKYFALPIECLPTLEQGIAIIFN</sequence>
<keyword evidence="1" id="KW-1133">Transmembrane helix</keyword>
<feature type="non-terminal residue" evidence="2">
    <location>
        <position position="164"/>
    </location>
</feature>
<keyword evidence="3" id="KW-1185">Reference proteome</keyword>
<evidence type="ECO:0000313" key="2">
    <source>
        <dbReference type="EMBL" id="CAG8793990.1"/>
    </source>
</evidence>
<dbReference type="EMBL" id="CAJVQB010020269">
    <property type="protein sequence ID" value="CAG8793990.1"/>
    <property type="molecule type" value="Genomic_DNA"/>
</dbReference>